<evidence type="ECO:0000313" key="2">
    <source>
        <dbReference type="Proteomes" id="UP000437575"/>
    </source>
</evidence>
<comment type="caution">
    <text evidence="1">The sequence shown here is derived from an EMBL/GenBank/DDBJ whole genome shotgun (WGS) entry which is preliminary data.</text>
</comment>
<reference evidence="1 2" key="1">
    <citation type="submission" date="2019-11" db="EMBL/GenBank/DDBJ databases">
        <title>Draft Genome Sequence of Plant Growth-Promoting Rhizosphere-Associated Bacteria.</title>
        <authorList>
            <person name="Vasilyev I.Y."/>
            <person name="Radchenko V."/>
            <person name="Ilnitskaya E.V."/>
        </authorList>
    </citation>
    <scope>NUCLEOTIDE SEQUENCE [LARGE SCALE GENOMIC DNA]</scope>
    <source>
        <strain evidence="1 2">VRA_1sq_f</strain>
    </source>
</reference>
<sequence>MNQQFIDNGLTPKEAKQRFIDQGWSIKLAVDNDDKGRKFIEKVRAKYPMIPFEAEVPPLLEGKEKTDWNDYLKASKANTLELA</sequence>
<dbReference type="Gene3D" id="3.40.1360.10">
    <property type="match status" value="1"/>
</dbReference>
<accession>A0A6A8LUC6</accession>
<organism evidence="1 2">
    <name type="scientific">Ligilactobacillus salivarius</name>
    <dbReference type="NCBI Taxonomy" id="1624"/>
    <lineage>
        <taxon>Bacteria</taxon>
        <taxon>Bacillati</taxon>
        <taxon>Bacillota</taxon>
        <taxon>Bacilli</taxon>
        <taxon>Lactobacillales</taxon>
        <taxon>Lactobacillaceae</taxon>
        <taxon>Ligilactobacillus</taxon>
    </lineage>
</organism>
<protein>
    <recommendedName>
        <fullName evidence="3">Toprim domain-containing protein</fullName>
    </recommendedName>
</protein>
<name>A0A6A8LUC6_9LACO</name>
<proteinExistence type="predicted"/>
<dbReference type="AlphaFoldDB" id="A0A6A8LUC6"/>
<dbReference type="EMBL" id="WKKZ01001477">
    <property type="protein sequence ID" value="MSE06891.1"/>
    <property type="molecule type" value="Genomic_DNA"/>
</dbReference>
<gene>
    <name evidence="1" type="ORF">GKC34_14535</name>
</gene>
<feature type="non-terminal residue" evidence="1">
    <location>
        <position position="83"/>
    </location>
</feature>
<dbReference type="Proteomes" id="UP000437575">
    <property type="component" value="Unassembled WGS sequence"/>
</dbReference>
<dbReference type="Pfam" id="PF13155">
    <property type="entry name" value="Toprim_2"/>
    <property type="match status" value="1"/>
</dbReference>
<evidence type="ECO:0008006" key="3">
    <source>
        <dbReference type="Google" id="ProtNLM"/>
    </source>
</evidence>
<evidence type="ECO:0000313" key="1">
    <source>
        <dbReference type="EMBL" id="MSE06891.1"/>
    </source>
</evidence>